<accession>A0ABN9S437</accession>
<gene>
    <name evidence="1" type="ORF">PCOR1329_LOCUS26362</name>
</gene>
<evidence type="ECO:0000313" key="1">
    <source>
        <dbReference type="EMBL" id="CAK0826541.1"/>
    </source>
</evidence>
<dbReference type="EMBL" id="CAUYUJ010009358">
    <property type="protein sequence ID" value="CAK0826541.1"/>
    <property type="molecule type" value="Genomic_DNA"/>
</dbReference>
<evidence type="ECO:0000313" key="2">
    <source>
        <dbReference type="Proteomes" id="UP001189429"/>
    </source>
</evidence>
<reference evidence="1" key="1">
    <citation type="submission" date="2023-10" db="EMBL/GenBank/DDBJ databases">
        <authorList>
            <person name="Chen Y."/>
            <person name="Shah S."/>
            <person name="Dougan E. K."/>
            <person name="Thang M."/>
            <person name="Chan C."/>
        </authorList>
    </citation>
    <scope>NUCLEOTIDE SEQUENCE [LARGE SCALE GENOMIC DNA]</scope>
</reference>
<sequence length="167" mass="18745">MRCSDVSRKPRMSGRKERLTGFSRYVLEVCSCVSGPRASRRRKSTSTVASPQRGTQRGDWDNFCHCIAATSMLIPGSMVKEVSGLFYQLMEECFQQAKDKASAYTCISEQHILTQMHLERPGLFHFVDKGYGSMAADLVTQMRQNDGSESPLFDMLTEDEGEVTTPL</sequence>
<dbReference type="Proteomes" id="UP001189429">
    <property type="component" value="Unassembled WGS sequence"/>
</dbReference>
<protein>
    <submittedName>
        <fullName evidence="1">Uncharacterized protein</fullName>
    </submittedName>
</protein>
<comment type="caution">
    <text evidence="1">The sequence shown here is derived from an EMBL/GenBank/DDBJ whole genome shotgun (WGS) entry which is preliminary data.</text>
</comment>
<name>A0ABN9S437_9DINO</name>
<organism evidence="1 2">
    <name type="scientific">Prorocentrum cordatum</name>
    <dbReference type="NCBI Taxonomy" id="2364126"/>
    <lineage>
        <taxon>Eukaryota</taxon>
        <taxon>Sar</taxon>
        <taxon>Alveolata</taxon>
        <taxon>Dinophyceae</taxon>
        <taxon>Prorocentrales</taxon>
        <taxon>Prorocentraceae</taxon>
        <taxon>Prorocentrum</taxon>
    </lineage>
</organism>
<keyword evidence="2" id="KW-1185">Reference proteome</keyword>
<proteinExistence type="predicted"/>